<reference evidence="2" key="2">
    <citation type="submission" date="2023-05" db="EMBL/GenBank/DDBJ databases">
        <authorList>
            <person name="Schelkunov M.I."/>
        </authorList>
    </citation>
    <scope>NUCLEOTIDE SEQUENCE</scope>
    <source>
        <strain evidence="2">Hsosn_3</strain>
        <tissue evidence="2">Leaf</tissue>
    </source>
</reference>
<sequence>MVDHNRVLVENAPVLSLKYTIEAIERAVVGLHKGSKSNYQICTGNSEGGKISSTVAAGVYCLDLVLQYVEGKKRLGVVKERIRNIVSSLFNIILHVQGPSLFFVNTIPYSDDATPDSGSVILMIIEVLTRVFGKRILAEVDGYVSQSLRLSGGLFRYILQHKVSRANGPSMLVPDSIGSEILKSMDTCAIDRKFMIELYDACCRLLYAVLRHYRSESQHCSALLEGAVHVLLCCLEMVDVDPATTKDYFAWKVEEGIKCAHFLKRIYEEVRQQKDVLGCCVFQLLSGYILIYSGGGPCKMGIRRDIDEALRPGIYALIDSCSADDLQRMHTVFGEGPCRSSLATLQHDYKLNFQYEGKV</sequence>
<dbReference type="PANTHER" id="PTHR15682:SF2">
    <property type="entry name" value="UNHEALTHY RIBOSOME BIOGENESIS PROTEIN 2 HOMOLOG"/>
    <property type="match status" value="1"/>
</dbReference>
<dbReference type="GO" id="GO:0042254">
    <property type="term" value="P:ribosome biogenesis"/>
    <property type="evidence" value="ECO:0007669"/>
    <property type="project" value="TreeGrafter"/>
</dbReference>
<name>A0AAD8M8I7_9APIA</name>
<evidence type="ECO:0000313" key="3">
    <source>
        <dbReference type="Proteomes" id="UP001237642"/>
    </source>
</evidence>
<accession>A0AAD8M8I7</accession>
<organism evidence="2 3">
    <name type="scientific">Heracleum sosnowskyi</name>
    <dbReference type="NCBI Taxonomy" id="360622"/>
    <lineage>
        <taxon>Eukaryota</taxon>
        <taxon>Viridiplantae</taxon>
        <taxon>Streptophyta</taxon>
        <taxon>Embryophyta</taxon>
        <taxon>Tracheophyta</taxon>
        <taxon>Spermatophyta</taxon>
        <taxon>Magnoliopsida</taxon>
        <taxon>eudicotyledons</taxon>
        <taxon>Gunneridae</taxon>
        <taxon>Pentapetalae</taxon>
        <taxon>asterids</taxon>
        <taxon>campanulids</taxon>
        <taxon>Apiales</taxon>
        <taxon>Apiaceae</taxon>
        <taxon>Apioideae</taxon>
        <taxon>apioid superclade</taxon>
        <taxon>Tordylieae</taxon>
        <taxon>Tordyliinae</taxon>
        <taxon>Heracleum</taxon>
    </lineage>
</organism>
<reference evidence="2" key="1">
    <citation type="submission" date="2023-02" db="EMBL/GenBank/DDBJ databases">
        <title>Genome of toxic invasive species Heracleum sosnowskyi carries increased number of genes despite the absence of recent whole-genome duplications.</title>
        <authorList>
            <person name="Schelkunov M."/>
            <person name="Shtratnikova V."/>
            <person name="Makarenko M."/>
            <person name="Klepikova A."/>
            <person name="Omelchenko D."/>
            <person name="Novikova G."/>
            <person name="Obukhova E."/>
            <person name="Bogdanov V."/>
            <person name="Penin A."/>
            <person name="Logacheva M."/>
        </authorList>
    </citation>
    <scope>NUCLEOTIDE SEQUENCE</scope>
    <source>
        <strain evidence="2">Hsosn_3</strain>
        <tissue evidence="2">Leaf</tissue>
    </source>
</reference>
<dbReference type="AlphaFoldDB" id="A0AAD8M8I7"/>
<dbReference type="InterPro" id="IPR052609">
    <property type="entry name" value="Ribosome_Biogenesis_Reg"/>
</dbReference>
<evidence type="ECO:0000313" key="2">
    <source>
        <dbReference type="EMBL" id="KAK1363078.1"/>
    </source>
</evidence>
<evidence type="ECO:0000259" key="1">
    <source>
        <dbReference type="Pfam" id="PF10441"/>
    </source>
</evidence>
<dbReference type="Pfam" id="PF10441">
    <property type="entry name" value="Urb2"/>
    <property type="match status" value="1"/>
</dbReference>
<dbReference type="InterPro" id="IPR018849">
    <property type="entry name" value="Urb2/Npa2_C"/>
</dbReference>
<protein>
    <submittedName>
        <fullName evidence="2">Nucleolar 27S pre-rRNA processing, Urb2/Npa2</fullName>
    </submittedName>
</protein>
<dbReference type="GO" id="GO:0005730">
    <property type="term" value="C:nucleolus"/>
    <property type="evidence" value="ECO:0007669"/>
    <property type="project" value="TreeGrafter"/>
</dbReference>
<proteinExistence type="predicted"/>
<comment type="caution">
    <text evidence="2">The sequence shown here is derived from an EMBL/GenBank/DDBJ whole genome shotgun (WGS) entry which is preliminary data.</text>
</comment>
<dbReference type="Proteomes" id="UP001237642">
    <property type="component" value="Unassembled WGS sequence"/>
</dbReference>
<dbReference type="EMBL" id="JAUIZM010000009">
    <property type="protein sequence ID" value="KAK1363078.1"/>
    <property type="molecule type" value="Genomic_DNA"/>
</dbReference>
<feature type="domain" description="Nucleolar 27S pre-rRNA processing Urb2/Npa2 C-terminal" evidence="1">
    <location>
        <begin position="183"/>
        <end position="358"/>
    </location>
</feature>
<keyword evidence="3" id="KW-1185">Reference proteome</keyword>
<gene>
    <name evidence="2" type="ORF">POM88_038639</name>
</gene>
<dbReference type="PANTHER" id="PTHR15682">
    <property type="entry name" value="UNHEALTHY RIBOSOME BIOGENESIS PROTEIN 2 HOMOLOG"/>
    <property type="match status" value="1"/>
</dbReference>